<dbReference type="Proteomes" id="UP000317078">
    <property type="component" value="Unassembled WGS sequence"/>
</dbReference>
<feature type="transmembrane region" description="Helical" evidence="1">
    <location>
        <begin position="41"/>
        <end position="60"/>
    </location>
</feature>
<evidence type="ECO:0000313" key="3">
    <source>
        <dbReference type="Proteomes" id="UP000317078"/>
    </source>
</evidence>
<evidence type="ECO:0000313" key="2">
    <source>
        <dbReference type="EMBL" id="TPG45976.1"/>
    </source>
</evidence>
<organism evidence="2 3">
    <name type="scientific">Muricoccus nepalensis</name>
    <dbReference type="NCBI Taxonomy" id="1854500"/>
    <lineage>
        <taxon>Bacteria</taxon>
        <taxon>Pseudomonadati</taxon>
        <taxon>Pseudomonadota</taxon>
        <taxon>Alphaproteobacteria</taxon>
        <taxon>Acetobacterales</taxon>
        <taxon>Roseomonadaceae</taxon>
        <taxon>Muricoccus</taxon>
    </lineage>
</organism>
<accession>A0A502F991</accession>
<sequence>MARLWTMLRWLDVSFLPVAALLWTLIAMAEAVGLAAVGSAVLPPAASLPLALAAFALTASDAQGRLARHS</sequence>
<keyword evidence="1" id="KW-0812">Transmembrane</keyword>
<reference evidence="2 3" key="1">
    <citation type="journal article" date="2019" name="Environ. Microbiol.">
        <title>Species interactions and distinct microbial communities in high Arctic permafrost affected cryosols are associated with the CH4 and CO2 gas fluxes.</title>
        <authorList>
            <person name="Altshuler I."/>
            <person name="Hamel J."/>
            <person name="Turney S."/>
            <person name="Magnuson E."/>
            <person name="Levesque R."/>
            <person name="Greer C."/>
            <person name="Whyte L.G."/>
        </authorList>
    </citation>
    <scope>NUCLEOTIDE SEQUENCE [LARGE SCALE GENOMIC DNA]</scope>
    <source>
        <strain evidence="2 3">S9.3B</strain>
    </source>
</reference>
<proteinExistence type="predicted"/>
<keyword evidence="1" id="KW-1133">Transmembrane helix</keyword>
<gene>
    <name evidence="2" type="ORF">EAH89_25475</name>
</gene>
<comment type="caution">
    <text evidence="2">The sequence shown here is derived from an EMBL/GenBank/DDBJ whole genome shotgun (WGS) entry which is preliminary data.</text>
</comment>
<protein>
    <submittedName>
        <fullName evidence="2">Uncharacterized protein</fullName>
    </submittedName>
</protein>
<dbReference type="AlphaFoldDB" id="A0A502F991"/>
<name>A0A502F991_9PROT</name>
<keyword evidence="3" id="KW-1185">Reference proteome</keyword>
<evidence type="ECO:0000256" key="1">
    <source>
        <dbReference type="SAM" id="Phobius"/>
    </source>
</evidence>
<dbReference type="EMBL" id="RCZP01000043">
    <property type="protein sequence ID" value="TPG45976.1"/>
    <property type="molecule type" value="Genomic_DNA"/>
</dbReference>
<keyword evidence="1" id="KW-0472">Membrane</keyword>